<dbReference type="KEGG" id="mph:MLP_09030"/>
<reference evidence="1 2" key="1">
    <citation type="submission" date="2011-05" db="EMBL/GenBank/DDBJ databases">
        <title>Whole genome sequence of Microlunatus phosphovorus NM-1.</title>
        <authorList>
            <person name="Hosoyama A."/>
            <person name="Sasaki K."/>
            <person name="Harada T."/>
            <person name="Igarashi R."/>
            <person name="Kawakoshi A."/>
            <person name="Sasagawa M."/>
            <person name="Fukada J."/>
            <person name="Nakamura S."/>
            <person name="Katano Y."/>
            <person name="Hanada S."/>
            <person name="Kamagata Y."/>
            <person name="Nakamura N."/>
            <person name="Yamazaki S."/>
            <person name="Fujita N."/>
        </authorList>
    </citation>
    <scope>NUCLEOTIDE SEQUENCE [LARGE SCALE GENOMIC DNA]</scope>
    <source>
        <strain evidence="2">ATCC 700054 / DSM 10555 / JCM 9379 / NBRC 101784 / NCIMB 13414 / VKM Ac-1990 / NM-1</strain>
    </source>
</reference>
<evidence type="ECO:0000313" key="2">
    <source>
        <dbReference type="Proteomes" id="UP000007947"/>
    </source>
</evidence>
<dbReference type="STRING" id="1032480.MLP_09030"/>
<dbReference type="AlphaFoldDB" id="F5XM38"/>
<dbReference type="RefSeq" id="WP_013861802.1">
    <property type="nucleotide sequence ID" value="NC_015635.1"/>
</dbReference>
<proteinExistence type="predicted"/>
<organism evidence="1 2">
    <name type="scientific">Microlunatus phosphovorus (strain ATCC 700054 / DSM 10555 / JCM 9379 / NBRC 101784 / NCIMB 13414 / VKM Ac-1990 / NM-1)</name>
    <dbReference type="NCBI Taxonomy" id="1032480"/>
    <lineage>
        <taxon>Bacteria</taxon>
        <taxon>Bacillati</taxon>
        <taxon>Actinomycetota</taxon>
        <taxon>Actinomycetes</taxon>
        <taxon>Propionibacteriales</taxon>
        <taxon>Propionibacteriaceae</taxon>
        <taxon>Microlunatus</taxon>
    </lineage>
</organism>
<sequence>MASEHSPVDPTGSGGGFLDRYQGDARFFGDPDGSRANIADFVEIGELRRSSYTRSREERVRVVVGRKGSGKTFFLKKLKADLKVNTSTRLLNGEPATVAETEQTELMSTEHVIRVAHWFDDKILTEIWQQLWGRAILSSVATHLLHNRDIRDVLSEEQESHLRRYFGPLLSGATWPRSPFVTIRTLINEASSRRDLLRSLENPLWDDLEGYLGYLLEGAPPFYMIVDAIDEEFSNAPMYWMRCQKGLFYEVMRLLRHSRLGARLHIVISIRDLVLYSVFRSEHASRYVGDPHMRVLSWGFDAARAFVDAKLARLDPTLWRGRPSPPANLQEWTGLKSITNRFGNTEDLYSYALRHTQCLPRDVVLLGNVLGPAIERAGIGSLTSAEFKAVIENIARLSGLQQISVAANQMVSDEIPAGAAAHEYTDSYLSVKEYAIDRAAMLTGILQECSGTRISVSEMLDLRTRAREILGAPDVGTILWQNGLLGLAGDRGGDIFFSLDRMGRLTLPDSPAGYVFHPSMREVAGLEPKPPAVLWRV</sequence>
<name>F5XM38_MICPN</name>
<dbReference type="Proteomes" id="UP000007947">
    <property type="component" value="Chromosome"/>
</dbReference>
<gene>
    <name evidence="1" type="ordered locus">MLP_09030</name>
</gene>
<keyword evidence="2" id="KW-1185">Reference proteome</keyword>
<evidence type="ECO:0008006" key="3">
    <source>
        <dbReference type="Google" id="ProtNLM"/>
    </source>
</evidence>
<protein>
    <recommendedName>
        <fullName evidence="3">Orc1-like AAA ATPase domain-containing protein</fullName>
    </recommendedName>
</protein>
<dbReference type="HOGENOM" id="CLU_506983_0_0_11"/>
<dbReference type="EMBL" id="AP012204">
    <property type="protein sequence ID" value="BAK33917.1"/>
    <property type="molecule type" value="Genomic_DNA"/>
</dbReference>
<dbReference type="OrthoDB" id="9179688at2"/>
<evidence type="ECO:0000313" key="1">
    <source>
        <dbReference type="EMBL" id="BAK33917.1"/>
    </source>
</evidence>
<accession>F5XM38</accession>